<dbReference type="PANTHER" id="PTHR45707:SF70">
    <property type="entry name" value="PROTEIN KINASE DOMAIN-CONTAINING PROTEIN"/>
    <property type="match status" value="1"/>
</dbReference>
<dbReference type="InterPro" id="IPR011009">
    <property type="entry name" value="Kinase-like_dom_sf"/>
</dbReference>
<protein>
    <recommendedName>
        <fullName evidence="1">non-specific serine/threonine protein kinase</fullName>
        <ecNumber evidence="1">2.7.11.1</ecNumber>
    </recommendedName>
</protein>
<evidence type="ECO:0000256" key="10">
    <source>
        <dbReference type="RuleBase" id="RU000304"/>
    </source>
</evidence>
<gene>
    <name evidence="12" type="ORF">EJB05_04362</name>
</gene>
<dbReference type="SUPFAM" id="SSF56112">
    <property type="entry name" value="Protein kinase-like (PK-like)"/>
    <property type="match status" value="1"/>
</dbReference>
<dbReference type="PROSITE" id="PS50011">
    <property type="entry name" value="PROTEIN_KINASE_DOM"/>
    <property type="match status" value="1"/>
</dbReference>
<evidence type="ECO:0000256" key="5">
    <source>
        <dbReference type="ARBA" id="ARBA00022777"/>
    </source>
</evidence>
<comment type="catalytic activity">
    <reaction evidence="8">
        <text>L-seryl-[protein] + ATP = O-phospho-L-seryl-[protein] + ADP + H(+)</text>
        <dbReference type="Rhea" id="RHEA:17989"/>
        <dbReference type="Rhea" id="RHEA-COMP:9863"/>
        <dbReference type="Rhea" id="RHEA-COMP:11604"/>
        <dbReference type="ChEBI" id="CHEBI:15378"/>
        <dbReference type="ChEBI" id="CHEBI:29999"/>
        <dbReference type="ChEBI" id="CHEBI:30616"/>
        <dbReference type="ChEBI" id="CHEBI:83421"/>
        <dbReference type="ChEBI" id="CHEBI:456216"/>
        <dbReference type="EC" id="2.7.11.1"/>
    </reaction>
</comment>
<dbReference type="PROSITE" id="PS00108">
    <property type="entry name" value="PROTEIN_KINASE_ST"/>
    <property type="match status" value="1"/>
</dbReference>
<keyword evidence="13" id="KW-1185">Reference proteome</keyword>
<dbReference type="EMBL" id="RWGY01000004">
    <property type="protein sequence ID" value="TVU44899.1"/>
    <property type="molecule type" value="Genomic_DNA"/>
</dbReference>
<evidence type="ECO:0000259" key="11">
    <source>
        <dbReference type="PROSITE" id="PS50011"/>
    </source>
</evidence>
<dbReference type="OrthoDB" id="679259at2759"/>
<evidence type="ECO:0000313" key="13">
    <source>
        <dbReference type="Proteomes" id="UP000324897"/>
    </source>
</evidence>
<keyword evidence="6 9" id="KW-0067">ATP-binding</keyword>
<evidence type="ECO:0000256" key="2">
    <source>
        <dbReference type="ARBA" id="ARBA00022527"/>
    </source>
</evidence>
<dbReference type="EC" id="2.7.11.1" evidence="1"/>
<evidence type="ECO:0000313" key="12">
    <source>
        <dbReference type="EMBL" id="TVU44899.1"/>
    </source>
</evidence>
<sequence length="241" mass="27761">MEYELASMYNLLERILDGNEEPRNLPLSLLKAITDTFSDNQLIGAGGFAKVYKGAFRNRMVAVKRLRSFPIDEKCFNKEIHCLMRSKHKNIVRFLGYCADTQGKILIHDGKLIMAGMEERLLCFEYLQKGSLSLHITGSASCMVQLMCKYFKFIKFHTVHLLFAFSDASQGLEWRKRYQIIKGICQGLHYLHKENIVHLDLKPQNILLDCNMEPKIADFGLSRCFNENQSREISTKLIGTL</sequence>
<dbReference type="Gramene" id="TVU44899">
    <property type="protein sequence ID" value="TVU44899"/>
    <property type="gene ID" value="EJB05_04362"/>
</dbReference>
<feature type="binding site" evidence="9">
    <location>
        <position position="64"/>
    </location>
    <ligand>
        <name>ATP</name>
        <dbReference type="ChEBI" id="CHEBI:30616"/>
    </ligand>
</feature>
<dbReference type="FunFam" id="1.10.510.10:FF:001023">
    <property type="entry name" value="Os07g0541700 protein"/>
    <property type="match status" value="1"/>
</dbReference>
<evidence type="ECO:0000256" key="4">
    <source>
        <dbReference type="ARBA" id="ARBA00022741"/>
    </source>
</evidence>
<proteinExistence type="inferred from homology"/>
<keyword evidence="5" id="KW-0418">Kinase</keyword>
<evidence type="ECO:0000256" key="6">
    <source>
        <dbReference type="ARBA" id="ARBA00022840"/>
    </source>
</evidence>
<dbReference type="GO" id="GO:0005524">
    <property type="term" value="F:ATP binding"/>
    <property type="evidence" value="ECO:0007669"/>
    <property type="project" value="UniProtKB-UniRule"/>
</dbReference>
<dbReference type="InterPro" id="IPR000719">
    <property type="entry name" value="Prot_kinase_dom"/>
</dbReference>
<keyword evidence="2 10" id="KW-0723">Serine/threonine-protein kinase</keyword>
<comment type="similarity">
    <text evidence="10">Belongs to the protein kinase superfamily.</text>
</comment>
<dbReference type="Proteomes" id="UP000324897">
    <property type="component" value="Chromosome 5"/>
</dbReference>
<dbReference type="PANTHER" id="PTHR45707">
    <property type="entry name" value="C2 CALCIUM/LIPID-BINDING PLANT PHOSPHORIBOSYLTRANSFERASE FAMILY PROTEIN"/>
    <property type="match status" value="1"/>
</dbReference>
<keyword evidence="3" id="KW-0808">Transferase</keyword>
<feature type="domain" description="Protein kinase" evidence="11">
    <location>
        <begin position="37"/>
        <end position="241"/>
    </location>
</feature>
<comment type="catalytic activity">
    <reaction evidence="7">
        <text>L-threonyl-[protein] + ATP = O-phospho-L-threonyl-[protein] + ADP + H(+)</text>
        <dbReference type="Rhea" id="RHEA:46608"/>
        <dbReference type="Rhea" id="RHEA-COMP:11060"/>
        <dbReference type="Rhea" id="RHEA-COMP:11605"/>
        <dbReference type="ChEBI" id="CHEBI:15378"/>
        <dbReference type="ChEBI" id="CHEBI:30013"/>
        <dbReference type="ChEBI" id="CHEBI:30616"/>
        <dbReference type="ChEBI" id="CHEBI:61977"/>
        <dbReference type="ChEBI" id="CHEBI:456216"/>
        <dbReference type="EC" id="2.7.11.1"/>
    </reaction>
</comment>
<evidence type="ECO:0000256" key="7">
    <source>
        <dbReference type="ARBA" id="ARBA00047899"/>
    </source>
</evidence>
<evidence type="ECO:0000256" key="8">
    <source>
        <dbReference type="ARBA" id="ARBA00048679"/>
    </source>
</evidence>
<name>A0A5J9W9A8_9POAL</name>
<reference evidence="12 13" key="1">
    <citation type="journal article" date="2019" name="Sci. Rep.">
        <title>A high-quality genome of Eragrostis curvula grass provides insights into Poaceae evolution and supports new strategies to enhance forage quality.</title>
        <authorList>
            <person name="Carballo J."/>
            <person name="Santos B.A.C.M."/>
            <person name="Zappacosta D."/>
            <person name="Garbus I."/>
            <person name="Selva J.P."/>
            <person name="Gallo C.A."/>
            <person name="Diaz A."/>
            <person name="Albertini E."/>
            <person name="Caccamo M."/>
            <person name="Echenique V."/>
        </authorList>
    </citation>
    <scope>NUCLEOTIDE SEQUENCE [LARGE SCALE GENOMIC DNA]</scope>
    <source>
        <strain evidence="13">cv. Victoria</strain>
        <tissue evidence="12">Leaf</tissue>
    </source>
</reference>
<dbReference type="PROSITE" id="PS00107">
    <property type="entry name" value="PROTEIN_KINASE_ATP"/>
    <property type="match status" value="1"/>
</dbReference>
<dbReference type="InterPro" id="IPR008271">
    <property type="entry name" value="Ser/Thr_kinase_AS"/>
</dbReference>
<evidence type="ECO:0000256" key="9">
    <source>
        <dbReference type="PROSITE-ProRule" id="PRU10141"/>
    </source>
</evidence>
<dbReference type="Pfam" id="PF00069">
    <property type="entry name" value="Pkinase"/>
    <property type="match status" value="1"/>
</dbReference>
<feature type="non-terminal residue" evidence="12">
    <location>
        <position position="1"/>
    </location>
</feature>
<keyword evidence="4 9" id="KW-0547">Nucleotide-binding</keyword>
<organism evidence="12 13">
    <name type="scientific">Eragrostis curvula</name>
    <name type="common">weeping love grass</name>
    <dbReference type="NCBI Taxonomy" id="38414"/>
    <lineage>
        <taxon>Eukaryota</taxon>
        <taxon>Viridiplantae</taxon>
        <taxon>Streptophyta</taxon>
        <taxon>Embryophyta</taxon>
        <taxon>Tracheophyta</taxon>
        <taxon>Spermatophyta</taxon>
        <taxon>Magnoliopsida</taxon>
        <taxon>Liliopsida</taxon>
        <taxon>Poales</taxon>
        <taxon>Poaceae</taxon>
        <taxon>PACMAD clade</taxon>
        <taxon>Chloridoideae</taxon>
        <taxon>Eragrostideae</taxon>
        <taxon>Eragrostidinae</taxon>
        <taxon>Eragrostis</taxon>
    </lineage>
</organism>
<dbReference type="AlphaFoldDB" id="A0A5J9W9A8"/>
<dbReference type="Gene3D" id="3.30.200.20">
    <property type="entry name" value="Phosphorylase Kinase, domain 1"/>
    <property type="match status" value="1"/>
</dbReference>
<comment type="caution">
    <text evidence="12">The sequence shown here is derived from an EMBL/GenBank/DDBJ whole genome shotgun (WGS) entry which is preliminary data.</text>
</comment>
<accession>A0A5J9W9A8</accession>
<evidence type="ECO:0000256" key="1">
    <source>
        <dbReference type="ARBA" id="ARBA00012513"/>
    </source>
</evidence>
<dbReference type="SMART" id="SM00220">
    <property type="entry name" value="S_TKc"/>
    <property type="match status" value="1"/>
</dbReference>
<evidence type="ECO:0000256" key="3">
    <source>
        <dbReference type="ARBA" id="ARBA00022679"/>
    </source>
</evidence>
<dbReference type="InterPro" id="IPR017441">
    <property type="entry name" value="Protein_kinase_ATP_BS"/>
</dbReference>
<dbReference type="Gene3D" id="1.10.510.10">
    <property type="entry name" value="Transferase(Phosphotransferase) domain 1"/>
    <property type="match status" value="1"/>
</dbReference>
<dbReference type="GO" id="GO:0004674">
    <property type="term" value="F:protein serine/threonine kinase activity"/>
    <property type="evidence" value="ECO:0007669"/>
    <property type="project" value="UniProtKB-KW"/>
</dbReference>